<feature type="region of interest" description="Disordered" evidence="1">
    <location>
        <begin position="279"/>
        <end position="298"/>
    </location>
</feature>
<evidence type="ECO:0000313" key="2">
    <source>
        <dbReference type="EMBL" id="GEZ32411.1"/>
    </source>
</evidence>
<accession>A0A699ICG7</accession>
<feature type="compositionally biased region" description="Basic residues" evidence="1">
    <location>
        <begin position="282"/>
        <end position="291"/>
    </location>
</feature>
<evidence type="ECO:0000256" key="1">
    <source>
        <dbReference type="SAM" id="MobiDB-lite"/>
    </source>
</evidence>
<comment type="caution">
    <text evidence="2">The sequence shown here is derived from an EMBL/GenBank/DDBJ whole genome shotgun (WGS) entry which is preliminary data.</text>
</comment>
<feature type="compositionally biased region" description="Low complexity" evidence="1">
    <location>
        <begin position="85"/>
        <end position="100"/>
    </location>
</feature>
<feature type="region of interest" description="Disordered" evidence="1">
    <location>
        <begin position="493"/>
        <end position="533"/>
    </location>
</feature>
<organism evidence="2">
    <name type="scientific">Tanacetum cinerariifolium</name>
    <name type="common">Dalmatian daisy</name>
    <name type="synonym">Chrysanthemum cinerariifolium</name>
    <dbReference type="NCBI Taxonomy" id="118510"/>
    <lineage>
        <taxon>Eukaryota</taxon>
        <taxon>Viridiplantae</taxon>
        <taxon>Streptophyta</taxon>
        <taxon>Embryophyta</taxon>
        <taxon>Tracheophyta</taxon>
        <taxon>Spermatophyta</taxon>
        <taxon>Magnoliopsida</taxon>
        <taxon>eudicotyledons</taxon>
        <taxon>Gunneridae</taxon>
        <taxon>Pentapetalae</taxon>
        <taxon>asterids</taxon>
        <taxon>campanulids</taxon>
        <taxon>Asterales</taxon>
        <taxon>Asteraceae</taxon>
        <taxon>Asteroideae</taxon>
        <taxon>Anthemideae</taxon>
        <taxon>Anthemidinae</taxon>
        <taxon>Tanacetum</taxon>
    </lineage>
</organism>
<protein>
    <submittedName>
        <fullName evidence="2">Uncharacterized protein</fullName>
    </submittedName>
</protein>
<feature type="compositionally biased region" description="Low complexity" evidence="1">
    <location>
        <begin position="512"/>
        <end position="521"/>
    </location>
</feature>
<dbReference type="AlphaFoldDB" id="A0A699ICG7"/>
<feature type="non-terminal residue" evidence="2">
    <location>
        <position position="1"/>
    </location>
</feature>
<evidence type="ECO:0000313" key="3">
    <source>
        <dbReference type="EMBL" id="GEZ34255.1"/>
    </source>
</evidence>
<proteinExistence type="predicted"/>
<dbReference type="EMBL" id="BKCJ010267584">
    <property type="protein sequence ID" value="GEZ34255.1"/>
    <property type="molecule type" value="Genomic_DNA"/>
</dbReference>
<feature type="region of interest" description="Disordered" evidence="1">
    <location>
        <begin position="70"/>
        <end position="146"/>
    </location>
</feature>
<feature type="compositionally biased region" description="Polar residues" evidence="1">
    <location>
        <begin position="101"/>
        <end position="110"/>
    </location>
</feature>
<dbReference type="EMBL" id="BKCJ010265454">
    <property type="protein sequence ID" value="GEZ32411.1"/>
    <property type="molecule type" value="Genomic_DNA"/>
</dbReference>
<reference evidence="2" key="1">
    <citation type="journal article" date="2019" name="Sci. Rep.">
        <title>Draft genome of Tanacetum cinerariifolium, the natural source of mosquito coil.</title>
        <authorList>
            <person name="Yamashiro T."/>
            <person name="Shiraishi A."/>
            <person name="Satake H."/>
            <person name="Nakayama K."/>
        </authorList>
    </citation>
    <scope>NUCLEOTIDE SEQUENCE</scope>
</reference>
<gene>
    <name evidence="2" type="ORF">Tci_504384</name>
    <name evidence="3" type="ORF">Tci_506228</name>
</gene>
<name>A0A699ICG7_TANCI</name>
<sequence length="625" mass="69832">NTANYQNINDEKQIHATVDGKIVVITESSVRKDLLFIDDNGITCLTYTQIFENLPLVSMLTQSAVVEDEGLGNPLKSQPTPSPAQPISKSQIPKSSSSPQNTQSLRQTLEGTGFPHTRGPNFPDPSVDVEAVHKEEGDSSGPGRQETIRDAMAPIRFEGAPIQSSDPPLSTCNTVESGEDKMEHAIELTNPVPQTPHDSPLSGGHTPRSDKGSMTLKELTILCTTLSKKVLDMEKVKTPQEKVIASFKKRVTKLEQRQSLRISGFHPFRAGTSRRLSLGKRSVSKPGRKNLKSQQKFQDTGDLVDEEVIVEDKGSGETGGSTAEIVSAVRPNISAARPKVSTAAPKTPPTTTTLFDDKDVTIDDTLVKMKSQKAKEKGVAFKDADDYARPIRSITTLQPLPTIDPKDKEQEMYTVEERSKLLARFFDRRKKHLTKEPAEEIRSKPPIKTQLIKLMRTYLKHRVRFTHAQLKSRSSEEIQKLYTKEQKQVDAFVPIGSKEDEKRVGSRKKRVASSSSKQNSPKKQKSNDQESVDSDTELRKCLKVVLDDDKAIDYENLDVKTLIVDCESQVQGTMDAGDVHVYKLTRLDESYKHFLTFSRMLEVLDRQDVLDLHKIVMERFLANDS</sequence>
<feature type="region of interest" description="Disordered" evidence="1">
    <location>
        <begin position="191"/>
        <end position="212"/>
    </location>
</feature>